<keyword evidence="4" id="KW-0862">Zinc</keyword>
<dbReference type="InterPro" id="IPR013658">
    <property type="entry name" value="SGL"/>
</dbReference>
<feature type="binding site" evidence="4">
    <location>
        <position position="128"/>
    </location>
    <ligand>
        <name>substrate</name>
    </ligand>
</feature>
<feature type="binding site" evidence="4">
    <location>
        <position position="178"/>
    </location>
    <ligand>
        <name>a divalent metal cation</name>
        <dbReference type="ChEBI" id="CHEBI:60240"/>
    </ligand>
</feature>
<comment type="caution">
    <text evidence="6">The sequence shown here is derived from an EMBL/GenBank/DDBJ whole genome shotgun (WGS) entry which is preliminary data.</text>
</comment>
<dbReference type="AlphaFoldDB" id="A0A6N7YW37"/>
<dbReference type="InterPro" id="IPR011042">
    <property type="entry name" value="6-blade_b-propeller_TolB-like"/>
</dbReference>
<dbReference type="SUPFAM" id="SSF63829">
    <property type="entry name" value="Calcium-dependent phosphotriesterase"/>
    <property type="match status" value="1"/>
</dbReference>
<feature type="binding site" evidence="4">
    <location>
        <position position="126"/>
    </location>
    <ligand>
        <name>substrate</name>
    </ligand>
</feature>
<keyword evidence="4" id="KW-0479">Metal-binding</keyword>
<feature type="active site" description="Proton donor/acceptor" evidence="3">
    <location>
        <position position="234"/>
    </location>
</feature>
<dbReference type="Gene3D" id="2.120.10.30">
    <property type="entry name" value="TolB, C-terminal domain"/>
    <property type="match status" value="1"/>
</dbReference>
<organism evidence="6 7">
    <name type="scientific">Amycolatopsis pithecellobii</name>
    <dbReference type="NCBI Taxonomy" id="664692"/>
    <lineage>
        <taxon>Bacteria</taxon>
        <taxon>Bacillati</taxon>
        <taxon>Actinomycetota</taxon>
        <taxon>Actinomycetes</taxon>
        <taxon>Pseudonocardiales</taxon>
        <taxon>Pseudonocardiaceae</taxon>
        <taxon>Amycolatopsis</taxon>
    </lineage>
</organism>
<dbReference type="PANTHER" id="PTHR47572">
    <property type="entry name" value="LIPOPROTEIN-RELATED"/>
    <property type="match status" value="1"/>
</dbReference>
<dbReference type="EMBL" id="WMBA01000001">
    <property type="protein sequence ID" value="MTD52549.1"/>
    <property type="molecule type" value="Genomic_DNA"/>
</dbReference>
<dbReference type="RefSeq" id="WP_154754800.1">
    <property type="nucleotide sequence ID" value="NZ_WMBA01000001.1"/>
</dbReference>
<dbReference type="Proteomes" id="UP000440096">
    <property type="component" value="Unassembled WGS sequence"/>
</dbReference>
<keyword evidence="7" id="KW-1185">Reference proteome</keyword>
<gene>
    <name evidence="6" type="ORF">GKO32_00915</name>
</gene>
<evidence type="ECO:0000256" key="2">
    <source>
        <dbReference type="ARBA" id="ARBA00022801"/>
    </source>
</evidence>
<feature type="binding site" evidence="4">
    <location>
        <position position="42"/>
    </location>
    <ligand>
        <name>a divalent metal cation</name>
        <dbReference type="ChEBI" id="CHEBI:60240"/>
    </ligand>
</feature>
<dbReference type="InterPro" id="IPR051262">
    <property type="entry name" value="SMP-30/CGR1_Lactonase"/>
</dbReference>
<evidence type="ECO:0000256" key="1">
    <source>
        <dbReference type="ARBA" id="ARBA00008853"/>
    </source>
</evidence>
<evidence type="ECO:0000256" key="3">
    <source>
        <dbReference type="PIRSR" id="PIRSR605511-1"/>
    </source>
</evidence>
<feature type="domain" description="SMP-30/Gluconolactonase/LRE-like region" evidence="5">
    <location>
        <begin position="41"/>
        <end position="291"/>
    </location>
</feature>
<dbReference type="Pfam" id="PF08450">
    <property type="entry name" value="SGL"/>
    <property type="match status" value="1"/>
</dbReference>
<dbReference type="PRINTS" id="PR01790">
    <property type="entry name" value="SMP30FAMILY"/>
</dbReference>
<evidence type="ECO:0000256" key="4">
    <source>
        <dbReference type="PIRSR" id="PIRSR605511-2"/>
    </source>
</evidence>
<sequence>MTITHNVASDMSELVDPDEKIEWLGSGYGGHDDNGTFLGVAEGPVWIPESNHLVFTDNGRGVRYRWSESEGVVVLDTDTNQANGQTRDPQGRLIWCEHAGRRVCRRESDGSTTVVAGSYRGLRLNRPNDVVTDADGGIWFTDPFTFGVQSEVDLAGVYRVAPDLSSINLVLRDFAMPNGLVFSLDETVLFVNDTARMHIRAFEIDRWAAAGGRPDLATDRVVVTMRGDAPGAPDGMKVDAAGRLWCTGPGGIWVIDPESGSHLGTVLVPGHSVTNFTFGGADLKTLFFTTYTDFGRVRLRVPGVTVPRSVRRSS</sequence>
<comment type="similarity">
    <text evidence="1">Belongs to the SMP-30/CGR1 family.</text>
</comment>
<dbReference type="InterPro" id="IPR005511">
    <property type="entry name" value="SMP-30"/>
</dbReference>
<comment type="cofactor">
    <cofactor evidence="4">
        <name>Zn(2+)</name>
        <dbReference type="ChEBI" id="CHEBI:29105"/>
    </cofactor>
    <text evidence="4">Binds 1 divalent metal cation per subunit.</text>
</comment>
<dbReference type="GO" id="GO:0016787">
    <property type="term" value="F:hydrolase activity"/>
    <property type="evidence" value="ECO:0007669"/>
    <property type="project" value="UniProtKB-KW"/>
</dbReference>
<dbReference type="PANTHER" id="PTHR47572:SF4">
    <property type="entry name" value="LACTONASE DRP35"/>
    <property type="match status" value="1"/>
</dbReference>
<reference evidence="6 7" key="1">
    <citation type="submission" date="2019-11" db="EMBL/GenBank/DDBJ databases">
        <title>Draft genome of Amycolatopsis RM579.</title>
        <authorList>
            <person name="Duangmal K."/>
            <person name="Mingma R."/>
        </authorList>
    </citation>
    <scope>NUCLEOTIDE SEQUENCE [LARGE SCALE GENOMIC DNA]</scope>
    <source>
        <strain evidence="6 7">RM579</strain>
    </source>
</reference>
<keyword evidence="2" id="KW-0378">Hydrolase</keyword>
<protein>
    <submittedName>
        <fullName evidence="6">SMP-30/gluconolactonase/LRE family protein</fullName>
    </submittedName>
</protein>
<name>A0A6N7YW37_9PSEU</name>
<accession>A0A6N7YW37</accession>
<dbReference type="GO" id="GO:0046872">
    <property type="term" value="F:metal ion binding"/>
    <property type="evidence" value="ECO:0007669"/>
    <property type="project" value="UniProtKB-KW"/>
</dbReference>
<evidence type="ECO:0000259" key="5">
    <source>
        <dbReference type="Pfam" id="PF08450"/>
    </source>
</evidence>
<proteinExistence type="inferred from homology"/>
<dbReference type="OrthoDB" id="241638at2"/>
<feature type="binding site" evidence="4">
    <location>
        <position position="234"/>
    </location>
    <ligand>
        <name>a divalent metal cation</name>
        <dbReference type="ChEBI" id="CHEBI:60240"/>
    </ligand>
</feature>
<evidence type="ECO:0000313" key="6">
    <source>
        <dbReference type="EMBL" id="MTD52549.1"/>
    </source>
</evidence>
<evidence type="ECO:0000313" key="7">
    <source>
        <dbReference type="Proteomes" id="UP000440096"/>
    </source>
</evidence>